<dbReference type="EMBL" id="EF133465">
    <property type="protein sequence ID" value="ABO37340.1"/>
    <property type="molecule type" value="Genomic_DNA"/>
</dbReference>
<proteinExistence type="predicted"/>
<keyword evidence="2" id="KW-1185">Reference proteome</keyword>
<evidence type="ECO:0000313" key="2">
    <source>
        <dbReference type="Proteomes" id="UP000001324"/>
    </source>
</evidence>
<organismHost>
    <name type="scientific">Noctuidae</name>
    <name type="common">owlet moths</name>
    <dbReference type="NCBI Taxonomy" id="7100"/>
</organismHost>
<reference evidence="1 2" key="1">
    <citation type="journal article" date="2007" name="J. Gen. Virol.">
        <title>Sequence and organization of the Heliothis virescens ascovirus genome.</title>
        <authorList>
            <person name="Asgari S."/>
            <person name="Davis J."/>
            <person name="Wood D."/>
            <person name="Wilson P."/>
            <person name="McGrath A."/>
        </authorList>
    </citation>
    <scope>NUCLEOTIDE SEQUENCE [LARGE SCALE GENOMIC DNA]</scope>
    <source>
        <strain evidence="2">HvAv-3e</strain>
    </source>
</reference>
<dbReference type="Proteomes" id="UP000001324">
    <property type="component" value="Segment"/>
</dbReference>
<name>A4KXK9_HVAVE</name>
<protein>
    <submittedName>
        <fullName evidence="1">Uncharacterized protein</fullName>
    </submittedName>
</protein>
<organism evidence="2">
    <name type="scientific">Heliothis virescens ascovirus 3e</name>
    <name type="common">HvAV-3e</name>
    <dbReference type="NCBI Taxonomy" id="260797"/>
    <lineage>
        <taxon>Viruses</taxon>
        <taxon>Varidnaviria</taxon>
        <taxon>Bamfordvirae</taxon>
        <taxon>Nucleocytoviricota</taxon>
        <taxon>Megaviricetes</taxon>
        <taxon>Pimascovirales</taxon>
        <taxon>Pimascovirales incertae sedis</taxon>
        <taxon>Ascoviridae</taxon>
        <taxon>Ascovirus</taxon>
        <taxon>Ascovirus hvav3a</taxon>
    </lineage>
</organism>
<dbReference type="GeneID" id="5076028"/>
<dbReference type="RefSeq" id="YP_001111006.1">
    <property type="nucleotide sequence ID" value="NC_009233.1"/>
</dbReference>
<accession>A4KXK9</accession>
<evidence type="ECO:0000313" key="1">
    <source>
        <dbReference type="EMBL" id="ABO37340.1"/>
    </source>
</evidence>
<sequence>MRDTTYFPKTINGVSIATQAATVTVTTDGVTSAHAAVEEPMRFPVVAHFSLASVGHGVEPCTAGVDEEPLVVVAAILCVAAPHEVTARTAHGIAHRSRSNVCQCEK</sequence>
<dbReference type="KEGG" id="vg:5076028"/>